<dbReference type="EMBL" id="KK785635">
    <property type="protein sequence ID" value="KDO41442.1"/>
    <property type="molecule type" value="Genomic_DNA"/>
</dbReference>
<evidence type="ECO:0000313" key="1">
    <source>
        <dbReference type="EMBL" id="KDO41442.1"/>
    </source>
</evidence>
<evidence type="ECO:0000313" key="2">
    <source>
        <dbReference type="Proteomes" id="UP000027120"/>
    </source>
</evidence>
<name>A0A067DQY9_CITSI</name>
<protein>
    <submittedName>
        <fullName evidence="1">Uncharacterized protein</fullName>
    </submittedName>
</protein>
<sequence>MTLTFSHLKIRLRINQSPHHPLCFAIVMLPTFLLGHKRIYFIQTYQYLSAWSKHLLGSPSYGCSVNPHFRLPLLLERSDIELLCALS</sequence>
<organism evidence="1 2">
    <name type="scientific">Citrus sinensis</name>
    <name type="common">Sweet orange</name>
    <name type="synonym">Citrus aurantium var. sinensis</name>
    <dbReference type="NCBI Taxonomy" id="2711"/>
    <lineage>
        <taxon>Eukaryota</taxon>
        <taxon>Viridiplantae</taxon>
        <taxon>Streptophyta</taxon>
        <taxon>Embryophyta</taxon>
        <taxon>Tracheophyta</taxon>
        <taxon>Spermatophyta</taxon>
        <taxon>Magnoliopsida</taxon>
        <taxon>eudicotyledons</taxon>
        <taxon>Gunneridae</taxon>
        <taxon>Pentapetalae</taxon>
        <taxon>rosids</taxon>
        <taxon>malvids</taxon>
        <taxon>Sapindales</taxon>
        <taxon>Rutaceae</taxon>
        <taxon>Aurantioideae</taxon>
        <taxon>Citrus</taxon>
    </lineage>
</organism>
<dbReference type="AlphaFoldDB" id="A0A067DQY9"/>
<keyword evidence="2" id="KW-1185">Reference proteome</keyword>
<gene>
    <name evidence="1" type="ORF">CISIN_1g034666mg</name>
</gene>
<dbReference type="Proteomes" id="UP000027120">
    <property type="component" value="Unassembled WGS sequence"/>
</dbReference>
<proteinExistence type="predicted"/>
<reference evidence="1 2" key="1">
    <citation type="submission" date="2014-04" db="EMBL/GenBank/DDBJ databases">
        <authorList>
            <consortium name="International Citrus Genome Consortium"/>
            <person name="Gmitter F."/>
            <person name="Chen C."/>
            <person name="Farmerie W."/>
            <person name="Harkins T."/>
            <person name="Desany B."/>
            <person name="Mohiuddin M."/>
            <person name="Kodira C."/>
            <person name="Borodovsky M."/>
            <person name="Lomsadze A."/>
            <person name="Burns P."/>
            <person name="Jenkins J."/>
            <person name="Prochnik S."/>
            <person name="Shu S."/>
            <person name="Chapman J."/>
            <person name="Pitluck S."/>
            <person name="Schmutz J."/>
            <person name="Rokhsar D."/>
        </authorList>
    </citation>
    <scope>NUCLEOTIDE SEQUENCE</scope>
</reference>
<accession>A0A067DQY9</accession>